<evidence type="ECO:0000256" key="1">
    <source>
        <dbReference type="SAM" id="MobiDB-lite"/>
    </source>
</evidence>
<gene>
    <name evidence="2" type="ORF">DPRO_2707</name>
</gene>
<organism evidence="2 3">
    <name type="scientific">Pseudodesulfovibrio profundus</name>
    <dbReference type="NCBI Taxonomy" id="57320"/>
    <lineage>
        <taxon>Bacteria</taxon>
        <taxon>Pseudomonadati</taxon>
        <taxon>Thermodesulfobacteriota</taxon>
        <taxon>Desulfovibrionia</taxon>
        <taxon>Desulfovibrionales</taxon>
        <taxon>Desulfovibrionaceae</taxon>
    </lineage>
</organism>
<evidence type="ECO:0000313" key="3">
    <source>
        <dbReference type="Proteomes" id="UP000219215"/>
    </source>
</evidence>
<dbReference type="Proteomes" id="UP000219215">
    <property type="component" value="Chromosome DPRO"/>
</dbReference>
<sequence length="63" mass="6938">MKRGALYIVIDTIAESGKNLIQAILNAESTSTAPDANRRGSSPNRRRQLDTIGQEQKIFPLPD</sequence>
<feature type="region of interest" description="Disordered" evidence="1">
    <location>
        <begin position="30"/>
        <end position="63"/>
    </location>
</feature>
<evidence type="ECO:0000313" key="2">
    <source>
        <dbReference type="EMBL" id="SOB59616.1"/>
    </source>
</evidence>
<protein>
    <submittedName>
        <fullName evidence="2">Uncharacterized protein</fullName>
    </submittedName>
</protein>
<reference evidence="3" key="1">
    <citation type="submission" date="2017-09" db="EMBL/GenBank/DDBJ databases">
        <authorList>
            <person name="Regsiter A."/>
            <person name="William W."/>
        </authorList>
    </citation>
    <scope>NUCLEOTIDE SEQUENCE [LARGE SCALE GENOMIC DNA]</scope>
    <source>
        <strain evidence="3">500-1</strain>
    </source>
</reference>
<accession>A0A2C8FB05</accession>
<feature type="compositionally biased region" description="Polar residues" evidence="1">
    <location>
        <begin position="30"/>
        <end position="43"/>
    </location>
</feature>
<proteinExistence type="predicted"/>
<dbReference type="KEGG" id="pprf:DPRO_2707"/>
<dbReference type="EMBL" id="LT907975">
    <property type="protein sequence ID" value="SOB59616.1"/>
    <property type="molecule type" value="Genomic_DNA"/>
</dbReference>
<dbReference type="AlphaFoldDB" id="A0A2C8FB05"/>
<name>A0A2C8FB05_9BACT</name>
<keyword evidence="3" id="KW-1185">Reference proteome</keyword>